<evidence type="ECO:0000256" key="5">
    <source>
        <dbReference type="PROSITE-ProRule" id="PRU00354"/>
    </source>
</evidence>
<evidence type="ECO:0000313" key="8">
    <source>
        <dbReference type="Proteomes" id="UP001595698"/>
    </source>
</evidence>
<proteinExistence type="inferred from homology"/>
<dbReference type="InterPro" id="IPR001045">
    <property type="entry name" value="Spermi_synthase"/>
</dbReference>
<protein>
    <recommendedName>
        <fullName evidence="4">Polyamine aminopropyltransferase</fullName>
    </recommendedName>
    <alternativeName>
        <fullName evidence="4">Putrescine aminopropyltransferase</fullName>
        <shortName evidence="4">PAPT</shortName>
    </alternativeName>
    <alternativeName>
        <fullName evidence="4">Spermidine synthase</fullName>
        <shortName evidence="4">SPDS</shortName>
        <shortName evidence="4">SPDSY</shortName>
        <ecNumber evidence="4">2.5.1.16</ecNumber>
    </alternativeName>
</protein>
<dbReference type="Proteomes" id="UP001595698">
    <property type="component" value="Unassembled WGS sequence"/>
</dbReference>
<organism evidence="7 8">
    <name type="scientific">Streptosporangium jomthongense</name>
    <dbReference type="NCBI Taxonomy" id="1193683"/>
    <lineage>
        <taxon>Bacteria</taxon>
        <taxon>Bacillati</taxon>
        <taxon>Actinomycetota</taxon>
        <taxon>Actinomycetes</taxon>
        <taxon>Streptosporangiales</taxon>
        <taxon>Streptosporangiaceae</taxon>
        <taxon>Streptosporangium</taxon>
    </lineage>
</organism>
<evidence type="ECO:0000259" key="6">
    <source>
        <dbReference type="PROSITE" id="PS51006"/>
    </source>
</evidence>
<feature type="binding site" evidence="4">
    <location>
        <position position="32"/>
    </location>
    <ligand>
        <name>S-methyl-5'-thioadenosine</name>
        <dbReference type="ChEBI" id="CHEBI:17509"/>
    </ligand>
</feature>
<dbReference type="PANTHER" id="PTHR43317">
    <property type="entry name" value="THERMOSPERMINE SYNTHASE ACAULIS5"/>
    <property type="match status" value="1"/>
</dbReference>
<dbReference type="HAMAP" id="MF_00198">
    <property type="entry name" value="Spermidine_synth"/>
    <property type="match status" value="1"/>
</dbReference>
<name>A0ABV8FA53_9ACTN</name>
<comment type="pathway">
    <text evidence="4">Amine and polyamine biosynthesis; spermidine biosynthesis; spermidine from putrescine: step 1/1.</text>
</comment>
<dbReference type="InterPro" id="IPR037163">
    <property type="entry name" value="Spermidine_synt_N_sf"/>
</dbReference>
<keyword evidence="2 4" id="KW-0808">Transferase</keyword>
<accession>A0ABV8FA53</accession>
<reference evidence="8" key="1">
    <citation type="journal article" date="2019" name="Int. J. Syst. Evol. Microbiol.">
        <title>The Global Catalogue of Microorganisms (GCM) 10K type strain sequencing project: providing services to taxonomists for standard genome sequencing and annotation.</title>
        <authorList>
            <consortium name="The Broad Institute Genomics Platform"/>
            <consortium name="The Broad Institute Genome Sequencing Center for Infectious Disease"/>
            <person name="Wu L."/>
            <person name="Ma J."/>
        </authorList>
    </citation>
    <scope>NUCLEOTIDE SEQUENCE [LARGE SCALE GENOMIC DNA]</scope>
    <source>
        <strain evidence="8">TBRC 7912</strain>
    </source>
</reference>
<feature type="domain" description="PABS" evidence="6">
    <location>
        <begin position="1"/>
        <end position="242"/>
    </location>
</feature>
<evidence type="ECO:0000256" key="1">
    <source>
        <dbReference type="ARBA" id="ARBA00007867"/>
    </source>
</evidence>
<dbReference type="PROSITE" id="PS51006">
    <property type="entry name" value="PABS_2"/>
    <property type="match status" value="1"/>
</dbReference>
<evidence type="ECO:0000256" key="2">
    <source>
        <dbReference type="ARBA" id="ARBA00022679"/>
    </source>
</evidence>
<keyword evidence="3 4" id="KW-0620">Polyamine biosynthesis</keyword>
<dbReference type="SUPFAM" id="SSF53335">
    <property type="entry name" value="S-adenosyl-L-methionine-dependent methyltransferases"/>
    <property type="match status" value="1"/>
</dbReference>
<comment type="catalytic activity">
    <reaction evidence="4">
        <text>S-adenosyl 3-(methylsulfanyl)propylamine + putrescine = S-methyl-5'-thioadenosine + spermidine + H(+)</text>
        <dbReference type="Rhea" id="RHEA:12721"/>
        <dbReference type="ChEBI" id="CHEBI:15378"/>
        <dbReference type="ChEBI" id="CHEBI:17509"/>
        <dbReference type="ChEBI" id="CHEBI:57443"/>
        <dbReference type="ChEBI" id="CHEBI:57834"/>
        <dbReference type="ChEBI" id="CHEBI:326268"/>
        <dbReference type="EC" id="2.5.1.16"/>
    </reaction>
</comment>
<dbReference type="Gene3D" id="3.40.50.150">
    <property type="entry name" value="Vaccinia Virus protein VP39"/>
    <property type="match status" value="1"/>
</dbReference>
<gene>
    <name evidence="4" type="primary">speE</name>
    <name evidence="7" type="ORF">ACFOYY_32060</name>
</gene>
<dbReference type="Pfam" id="PF01564">
    <property type="entry name" value="Spermine_synth"/>
    <property type="match status" value="1"/>
</dbReference>
<dbReference type="EC" id="2.5.1.16" evidence="4"/>
<dbReference type="RefSeq" id="WP_386194786.1">
    <property type="nucleotide sequence ID" value="NZ_JBHSBC010000038.1"/>
</dbReference>
<comment type="function">
    <text evidence="4">Catalyzes the irreversible transfer of a propylamine group from the amino donor S-adenosylmethioninamine (decarboxy-AdoMet) to putrescine (1,4-diaminobutane) to yield spermidine.</text>
</comment>
<keyword evidence="8" id="KW-1185">Reference proteome</keyword>
<dbReference type="EMBL" id="JBHSBC010000038">
    <property type="protein sequence ID" value="MFC3984801.1"/>
    <property type="molecule type" value="Genomic_DNA"/>
</dbReference>
<feature type="active site" description="Proton acceptor" evidence="4 5">
    <location>
        <position position="160"/>
    </location>
</feature>
<feature type="binding site" evidence="4">
    <location>
        <position position="63"/>
    </location>
    <ligand>
        <name>spermidine</name>
        <dbReference type="ChEBI" id="CHEBI:57834"/>
    </ligand>
</feature>
<evidence type="ECO:0000256" key="3">
    <source>
        <dbReference type="ARBA" id="ARBA00023115"/>
    </source>
</evidence>
<evidence type="ECO:0000256" key="4">
    <source>
        <dbReference type="HAMAP-Rule" id="MF_00198"/>
    </source>
</evidence>
<dbReference type="PANTHER" id="PTHR43317:SF1">
    <property type="entry name" value="THERMOSPERMINE SYNTHASE ACAULIS5"/>
    <property type="match status" value="1"/>
</dbReference>
<comment type="caution">
    <text evidence="7">The sequence shown here is derived from an EMBL/GenBank/DDBJ whole genome shotgun (WGS) entry which is preliminary data.</text>
</comment>
<dbReference type="InterPro" id="IPR030374">
    <property type="entry name" value="PABS"/>
</dbReference>
<evidence type="ECO:0000313" key="7">
    <source>
        <dbReference type="EMBL" id="MFC3984801.1"/>
    </source>
</evidence>
<dbReference type="Gene3D" id="2.30.140.10">
    <property type="entry name" value="Spermidine synthase, tetramerisation domain"/>
    <property type="match status" value="1"/>
</dbReference>
<dbReference type="CDD" id="cd02440">
    <property type="entry name" value="AdoMet_MTases"/>
    <property type="match status" value="1"/>
</dbReference>
<feature type="binding site" evidence="4">
    <location>
        <position position="87"/>
    </location>
    <ligand>
        <name>spermidine</name>
        <dbReference type="ChEBI" id="CHEBI:57834"/>
    </ligand>
</feature>
<comment type="similarity">
    <text evidence="1 4">Belongs to the spermidine/spermine synthase family.</text>
</comment>
<keyword evidence="4" id="KW-0745">Spermidine biosynthesis</keyword>
<dbReference type="InterPro" id="IPR029063">
    <property type="entry name" value="SAM-dependent_MTases_sf"/>
</dbReference>
<feature type="binding site" evidence="4">
    <location>
        <position position="107"/>
    </location>
    <ligand>
        <name>S-methyl-5'-thioadenosine</name>
        <dbReference type="ChEBI" id="CHEBI:17509"/>
    </ligand>
</feature>
<comment type="caution">
    <text evidence="4">Lacks conserved residue(s) required for the propagation of feature annotation.</text>
</comment>
<comment type="subunit">
    <text evidence="4">Homodimer or homotetramer.</text>
</comment>
<sequence length="305" mass="33124">MPAGQVVEPITAYERHVHDVVTVHRAGRTPVQEFAIVELGTYGPALLLDGRVQSTAGDEAHYHEALLYPAYAMSDRVERVLVLGGANGGVLHRLCALPDLRRVVQLDVDGELYEITRSMLPHMHRGADRDPRCRVVFGDPRALVREVREAGDDFDLVVADLPDATEGSATERLFTAEFYAEVRGVLRSGGLFATQAGPAHFLAADFFAGTLRTLGSVFRYATPYAISVPSYGVPWGFVVAGDTVDPAGVTEERVAAAMAKVDPKASTVYDAVTHRHMFALERRLREALADSGTVATDRKPINVVS</sequence>